<comment type="caution">
    <text evidence="2">The sequence shown here is derived from an EMBL/GenBank/DDBJ whole genome shotgun (WGS) entry which is preliminary data.</text>
</comment>
<evidence type="ECO:0000259" key="1">
    <source>
        <dbReference type="Pfam" id="PF01882"/>
    </source>
</evidence>
<dbReference type="PANTHER" id="PTHR33608">
    <property type="entry name" value="BLL2464 PROTEIN"/>
    <property type="match status" value="1"/>
</dbReference>
<dbReference type="EMBL" id="JBGUAW010000011">
    <property type="protein sequence ID" value="MFA9462198.1"/>
    <property type="molecule type" value="Genomic_DNA"/>
</dbReference>
<keyword evidence="3" id="KW-1185">Reference proteome</keyword>
<dbReference type="SUPFAM" id="SSF53300">
    <property type="entry name" value="vWA-like"/>
    <property type="match status" value="1"/>
</dbReference>
<feature type="domain" description="DUF58" evidence="1">
    <location>
        <begin position="53"/>
        <end position="251"/>
    </location>
</feature>
<name>A0ABV4TY52_9GAMM</name>
<organism evidence="2 3">
    <name type="scientific">Thiohalorhabdus methylotrophus</name>
    <dbReference type="NCBI Taxonomy" id="3242694"/>
    <lineage>
        <taxon>Bacteria</taxon>
        <taxon>Pseudomonadati</taxon>
        <taxon>Pseudomonadota</taxon>
        <taxon>Gammaproteobacteria</taxon>
        <taxon>Thiohalorhabdales</taxon>
        <taxon>Thiohalorhabdaceae</taxon>
        <taxon>Thiohalorhabdus</taxon>
    </lineage>
</organism>
<evidence type="ECO:0000313" key="2">
    <source>
        <dbReference type="EMBL" id="MFA9462198.1"/>
    </source>
</evidence>
<dbReference type="Pfam" id="PF01882">
    <property type="entry name" value="DUF58"/>
    <property type="match status" value="1"/>
</dbReference>
<protein>
    <submittedName>
        <fullName evidence="2">DUF58 domain-containing protein</fullName>
    </submittedName>
</protein>
<dbReference type="Proteomes" id="UP001575181">
    <property type="component" value="Unassembled WGS sequence"/>
</dbReference>
<reference evidence="2 3" key="1">
    <citation type="submission" date="2024-08" db="EMBL/GenBank/DDBJ databases">
        <title>Whole-genome sequencing of halo(alkali)philic microorganisms from hypersaline lakes.</title>
        <authorList>
            <person name="Sorokin D.Y."/>
            <person name="Merkel A.Y."/>
            <person name="Messina E."/>
            <person name="Yakimov M."/>
        </authorList>
    </citation>
    <scope>NUCLEOTIDE SEQUENCE [LARGE SCALE GENOMIC DNA]</scope>
    <source>
        <strain evidence="2 3">Cl-TMA</strain>
    </source>
</reference>
<accession>A0ABV4TY52</accession>
<dbReference type="InterPro" id="IPR002881">
    <property type="entry name" value="DUF58"/>
</dbReference>
<evidence type="ECO:0000313" key="3">
    <source>
        <dbReference type="Proteomes" id="UP001575181"/>
    </source>
</evidence>
<dbReference type="RefSeq" id="WP_373656984.1">
    <property type="nucleotide sequence ID" value="NZ_JBGUAW010000011.1"/>
</dbReference>
<sequence length="286" mass="32353">MTAATVHNEASEFVYRLRWRPWGLRPGGHVGQRAGMGHLFLGYASLLDHPDPRRLDLRASLRDPFGTLFTRTFRQRSAITVMVVADLSSSMRFGDKATFLRGFVDATARSAAACGDAFGFLGTGDRLEDALHLPPSFRRGAAQRLKGLLDNGPPLGETAQSLEAAGARLPRHRSLVLLVSDFHWPEDRLERVLQGLSRHDVVPVVVWHTREYTELPRYGLVGLQDPESGHRRMLFMRPGLAERLRASYQRRRQILTRVFTRFGRRPFFSGERFDPDALTDYFLGTP</sequence>
<gene>
    <name evidence="2" type="ORF">ACERLL_15375</name>
</gene>
<dbReference type="PANTHER" id="PTHR33608:SF6">
    <property type="entry name" value="BLL2464 PROTEIN"/>
    <property type="match status" value="1"/>
</dbReference>
<dbReference type="InterPro" id="IPR036465">
    <property type="entry name" value="vWFA_dom_sf"/>
</dbReference>
<proteinExistence type="predicted"/>